<proteinExistence type="predicted"/>
<organism evidence="1">
    <name type="scientific">Siphoviridae sp. ct91l7</name>
    <dbReference type="NCBI Taxonomy" id="2826173"/>
    <lineage>
        <taxon>Viruses</taxon>
        <taxon>Duplodnaviria</taxon>
        <taxon>Heunggongvirae</taxon>
        <taxon>Uroviricota</taxon>
        <taxon>Caudoviricetes</taxon>
    </lineage>
</organism>
<dbReference type="InterPro" id="IPR013783">
    <property type="entry name" value="Ig-like_fold"/>
</dbReference>
<reference evidence="1" key="1">
    <citation type="journal article" date="2021" name="Proc. Natl. Acad. Sci. U.S.A.">
        <title>A Catalog of Tens of Thousands of Viruses from Human Metagenomes Reveals Hidden Associations with Chronic Diseases.</title>
        <authorList>
            <person name="Tisza M.J."/>
            <person name="Buck C.B."/>
        </authorList>
    </citation>
    <scope>NUCLEOTIDE SEQUENCE</scope>
    <source>
        <strain evidence="1">Ct91l7</strain>
    </source>
</reference>
<sequence>MAKTTIKTYFTGGTGLDNIIRVDGSAEQCQKYVKGITRLDYSGLIVTAGKKAISHVIKLHLGTSNEKYGNRFTRSVTPPDGYTTQSINTFPSEVEVNPTPAIPARGFAYMRYVAGYASVAKEYNAMPSEIANGDWITLELPQGEDLPSDGSIYLAQMSAYTPENNPIENRVPGKVAYKYRDGTVEYYAYDFYSHFWANFTDYELSNRSYIETIVADCPQIPTIKSPILGETVAPSGGVVRFNWAHNPSPQSNLPQKGYNLQISGDGLTWETITATSTNQYADVPIAKIPSGNFYWRVQTIDTDDAPSDYSDQAYAYYGTAPTAPSIVTSVFTSAKPRLIWTTAFTQSAYKVQILKGATYIVDITAESSDQFYDIPVALENGQQYTVRVSARDEAAHYSAWAEDTITANYIIPTTPSFFLSKKKDGIEIIISHNQTGILRYDIYRFAPGDTDFIRIGSTTTKKYKDWSVMDGEVRYKVIAVSDSGESKGAQQRTTFELTTGWLTPVDDPSHPFEVRYNVQDKYYTDYDVSMMEYAGREKPVAEFGQLAQRSVTVSFATNDKDAYKALERVIRQRKTVLYRNARMKMYGVCISPSDQPADYYGMIYNLSFVINEVEHSEVV</sequence>
<dbReference type="EMBL" id="BK015008">
    <property type="protein sequence ID" value="DAD86804.1"/>
    <property type="molecule type" value="Genomic_DNA"/>
</dbReference>
<evidence type="ECO:0000313" key="1">
    <source>
        <dbReference type="EMBL" id="DAD86804.1"/>
    </source>
</evidence>
<name>A0A8S5MX77_9CAUD</name>
<keyword evidence="1" id="KW-0675">Receptor</keyword>
<dbReference type="Gene3D" id="2.60.40.10">
    <property type="entry name" value="Immunoglobulins"/>
    <property type="match status" value="1"/>
</dbReference>
<accession>A0A8S5MX77</accession>
<protein>
    <submittedName>
        <fullName evidence="1">Interleukin-6 receptor subunit beta Receptor, Fibronectin Type III</fullName>
    </submittedName>
</protein>